<keyword evidence="4 5" id="KW-0460">Magnesium</keyword>
<evidence type="ECO:0000313" key="7">
    <source>
        <dbReference type="Proteomes" id="UP000183898"/>
    </source>
</evidence>
<dbReference type="AlphaFoldDB" id="A0A1H8DH59"/>
<accession>A0A1H8DH59</accession>
<evidence type="ECO:0000256" key="5">
    <source>
        <dbReference type="PIRSR" id="PIRSR600760-2"/>
    </source>
</evidence>
<dbReference type="Pfam" id="PF00459">
    <property type="entry name" value="Inositol_P"/>
    <property type="match status" value="1"/>
</dbReference>
<feature type="binding site" evidence="5">
    <location>
        <position position="61"/>
    </location>
    <ligand>
        <name>Mg(2+)</name>
        <dbReference type="ChEBI" id="CHEBI:18420"/>
        <label>1</label>
        <note>catalytic</note>
    </ligand>
</feature>
<keyword evidence="2 5" id="KW-0479">Metal-binding</keyword>
<dbReference type="InterPro" id="IPR020583">
    <property type="entry name" value="Inositol_monoP_metal-BS"/>
</dbReference>
<dbReference type="PANTHER" id="PTHR20854">
    <property type="entry name" value="INOSITOL MONOPHOSPHATASE"/>
    <property type="match status" value="1"/>
</dbReference>
<dbReference type="RefSeq" id="WP_074744344.1">
    <property type="nucleotide sequence ID" value="NZ_FOCT01000002.1"/>
</dbReference>
<dbReference type="InterPro" id="IPR020550">
    <property type="entry name" value="Inositol_monophosphatase_CS"/>
</dbReference>
<dbReference type="GO" id="GO:0008934">
    <property type="term" value="F:inositol monophosphate 1-phosphatase activity"/>
    <property type="evidence" value="ECO:0007669"/>
    <property type="project" value="TreeGrafter"/>
</dbReference>
<dbReference type="PRINTS" id="PR00377">
    <property type="entry name" value="IMPHPHTASES"/>
</dbReference>
<feature type="binding site" evidence="5">
    <location>
        <position position="86"/>
    </location>
    <ligand>
        <name>Mg(2+)</name>
        <dbReference type="ChEBI" id="CHEBI:18420"/>
        <label>1</label>
        <note>catalytic</note>
    </ligand>
</feature>
<evidence type="ECO:0000256" key="4">
    <source>
        <dbReference type="ARBA" id="ARBA00022842"/>
    </source>
</evidence>
<dbReference type="PROSITE" id="PS00629">
    <property type="entry name" value="IMP_1"/>
    <property type="match status" value="1"/>
</dbReference>
<feature type="binding site" evidence="5">
    <location>
        <position position="207"/>
    </location>
    <ligand>
        <name>Mg(2+)</name>
        <dbReference type="ChEBI" id="CHEBI:18420"/>
        <label>1</label>
        <note>catalytic</note>
    </ligand>
</feature>
<dbReference type="GO" id="GO:0007165">
    <property type="term" value="P:signal transduction"/>
    <property type="evidence" value="ECO:0007669"/>
    <property type="project" value="TreeGrafter"/>
</dbReference>
<evidence type="ECO:0000256" key="3">
    <source>
        <dbReference type="ARBA" id="ARBA00022801"/>
    </source>
</evidence>
<comment type="cofactor">
    <cofactor evidence="5">
        <name>Mg(2+)</name>
        <dbReference type="ChEBI" id="CHEBI:18420"/>
    </cofactor>
</comment>
<feature type="binding site" evidence="5">
    <location>
        <position position="85"/>
    </location>
    <ligand>
        <name>Mg(2+)</name>
        <dbReference type="ChEBI" id="CHEBI:18420"/>
        <label>1</label>
        <note>catalytic</note>
    </ligand>
</feature>
<gene>
    <name evidence="6" type="ORF">SAMN05216404_102269</name>
</gene>
<comment type="similarity">
    <text evidence="1">Belongs to the inositol monophosphatase superfamily.</text>
</comment>
<reference evidence="6 7" key="1">
    <citation type="submission" date="2016-10" db="EMBL/GenBank/DDBJ databases">
        <authorList>
            <person name="de Groot N.N."/>
        </authorList>
    </citation>
    <scope>NUCLEOTIDE SEQUENCE [LARGE SCALE GENOMIC DNA]</scope>
    <source>
        <strain evidence="6 7">Nl18</strain>
    </source>
</reference>
<keyword evidence="3" id="KW-0378">Hydrolase</keyword>
<evidence type="ECO:0000256" key="2">
    <source>
        <dbReference type="ARBA" id="ARBA00022723"/>
    </source>
</evidence>
<protein>
    <submittedName>
        <fullName evidence="6">Myo-inositol-1(Or 4)-monophosphatase</fullName>
    </submittedName>
</protein>
<dbReference type="InterPro" id="IPR000760">
    <property type="entry name" value="Inositol_monophosphatase-like"/>
</dbReference>
<proteinExistence type="inferred from homology"/>
<dbReference type="PROSITE" id="PS00630">
    <property type="entry name" value="IMP_2"/>
    <property type="match status" value="1"/>
</dbReference>
<dbReference type="PANTHER" id="PTHR20854:SF4">
    <property type="entry name" value="INOSITOL-1-MONOPHOSPHATASE-RELATED"/>
    <property type="match status" value="1"/>
</dbReference>
<dbReference type="EMBL" id="FOCT01000002">
    <property type="protein sequence ID" value="SEN06583.1"/>
    <property type="molecule type" value="Genomic_DNA"/>
</dbReference>
<dbReference type="Gene3D" id="3.40.190.80">
    <property type="match status" value="1"/>
</dbReference>
<dbReference type="GO" id="GO:0046872">
    <property type="term" value="F:metal ion binding"/>
    <property type="evidence" value="ECO:0007669"/>
    <property type="project" value="UniProtKB-KW"/>
</dbReference>
<dbReference type="CDD" id="cd01637">
    <property type="entry name" value="IMPase_like"/>
    <property type="match status" value="1"/>
</dbReference>
<dbReference type="GO" id="GO:0006020">
    <property type="term" value="P:inositol metabolic process"/>
    <property type="evidence" value="ECO:0007669"/>
    <property type="project" value="TreeGrafter"/>
</dbReference>
<dbReference type="Gene3D" id="3.30.540.10">
    <property type="entry name" value="Fructose-1,6-Bisphosphatase, subunit A, domain 1"/>
    <property type="match status" value="1"/>
</dbReference>
<feature type="binding site" evidence="5">
    <location>
        <position position="83"/>
    </location>
    <ligand>
        <name>Mg(2+)</name>
        <dbReference type="ChEBI" id="CHEBI:18420"/>
        <label>1</label>
        <note>catalytic</note>
    </ligand>
</feature>
<dbReference type="Proteomes" id="UP000183898">
    <property type="component" value="Unassembled WGS sequence"/>
</dbReference>
<organism evidence="6 7">
    <name type="scientific">Nitrosospira multiformis</name>
    <dbReference type="NCBI Taxonomy" id="1231"/>
    <lineage>
        <taxon>Bacteria</taxon>
        <taxon>Pseudomonadati</taxon>
        <taxon>Pseudomonadota</taxon>
        <taxon>Betaproteobacteria</taxon>
        <taxon>Nitrosomonadales</taxon>
        <taxon>Nitrosomonadaceae</taxon>
        <taxon>Nitrosospira</taxon>
    </lineage>
</organism>
<evidence type="ECO:0000256" key="1">
    <source>
        <dbReference type="ARBA" id="ARBA00009759"/>
    </source>
</evidence>
<sequence>MIDAVIAAVKAVAQQEILPRYMKVARQRKVDGSLFTEADLATQETLARELSKIYPGPVVGEEMTENEQVAHWREGDAGLWCMDPIDGTSNFVNGLSYFAVSVALMRHGRSVLGVVYNPVADEMFYAEKGRGAFLNGEKLPIKEDVPPLSAAIASVDLKRLGRRLAQEVSTAKPFSSHRNFGSCALEWCYTAAGRFDLYLHGGQKLWDYAAGSLILEEAGGHMCGLNEDDFWTEPLWQRSAIAALDLNLFMQWRDWVRAHR</sequence>
<dbReference type="GO" id="GO:0046854">
    <property type="term" value="P:phosphatidylinositol phosphate biosynthetic process"/>
    <property type="evidence" value="ECO:0007669"/>
    <property type="project" value="InterPro"/>
</dbReference>
<evidence type="ECO:0000313" key="6">
    <source>
        <dbReference type="EMBL" id="SEN06583.1"/>
    </source>
</evidence>
<name>A0A1H8DH59_9PROT</name>
<dbReference type="SUPFAM" id="SSF56655">
    <property type="entry name" value="Carbohydrate phosphatase"/>
    <property type="match status" value="1"/>
</dbReference>